<accession>A0A1C7IH59</accession>
<keyword evidence="2" id="KW-1185">Reference proteome</keyword>
<organism evidence="1 2">
    <name type="scientific">Blautia pseudococcoides</name>
    <dbReference type="NCBI Taxonomy" id="1796616"/>
    <lineage>
        <taxon>Bacteria</taxon>
        <taxon>Bacillati</taxon>
        <taxon>Bacillota</taxon>
        <taxon>Clostridia</taxon>
        <taxon>Lachnospirales</taxon>
        <taxon>Lachnospiraceae</taxon>
        <taxon>Blautia</taxon>
    </lineage>
</organism>
<dbReference type="Proteomes" id="UP000092574">
    <property type="component" value="Chromosome"/>
</dbReference>
<dbReference type="AlphaFoldDB" id="A0A1C7IH59"/>
<evidence type="ECO:0000313" key="1">
    <source>
        <dbReference type="EMBL" id="ANU78244.1"/>
    </source>
</evidence>
<reference evidence="1" key="1">
    <citation type="submission" date="2017-04" db="EMBL/GenBank/DDBJ databases">
        <title>Complete Genome Sequences of Twelve Strains of a Stable Defined Moderately Diverse Mouse Microbiota 2 (sDMDMm2).</title>
        <authorList>
            <person name="Uchimura Y."/>
            <person name="Wyss M."/>
            <person name="Brugiroux S."/>
            <person name="Limenitakis J.P."/>
            <person name="Stecher B."/>
            <person name="McCoy K.D."/>
            <person name="Macpherson A.J."/>
        </authorList>
    </citation>
    <scope>NUCLEOTIDE SEQUENCE</scope>
    <source>
        <strain evidence="1">YL58</strain>
    </source>
</reference>
<dbReference type="KEGG" id="byl:A4V09_22350"/>
<dbReference type="InterPro" id="IPR024269">
    <property type="entry name" value="DUF3791"/>
</dbReference>
<evidence type="ECO:0000313" key="2">
    <source>
        <dbReference type="Proteomes" id="UP000092574"/>
    </source>
</evidence>
<dbReference type="Pfam" id="PF12668">
    <property type="entry name" value="DUF3791"/>
    <property type="match status" value="1"/>
</dbReference>
<dbReference type="STRING" id="1796616.A4V09_22350"/>
<sequence length="71" mass="8351">MSKEGNFLVYCIEKYKSAKHLTGKQVSELFSQYNVWDYIYSCFEALHTTGDNYIVEDIDLYIEARQQQTIA</sequence>
<name>A0A1C7IH59_9FIRM</name>
<evidence type="ECO:0008006" key="3">
    <source>
        <dbReference type="Google" id="ProtNLM"/>
    </source>
</evidence>
<proteinExistence type="predicted"/>
<dbReference type="RefSeq" id="WP_065544329.1">
    <property type="nucleotide sequence ID" value="NZ_CP015405.2"/>
</dbReference>
<dbReference type="OrthoDB" id="7068343at2"/>
<protein>
    <recommendedName>
        <fullName evidence="3">DUF3791 domain-containing protein</fullName>
    </recommendedName>
</protein>
<gene>
    <name evidence="1" type="ORF">A4V09_22350</name>
</gene>
<dbReference type="EMBL" id="CP015405">
    <property type="protein sequence ID" value="ANU78244.1"/>
    <property type="molecule type" value="Genomic_DNA"/>
</dbReference>